<dbReference type="Proteomes" id="UP000178776">
    <property type="component" value="Chromosome"/>
</dbReference>
<name>A0A1D9LIG9_9NEIS</name>
<keyword evidence="1" id="KW-0812">Transmembrane</keyword>
<accession>A0A1D9LIG9</accession>
<dbReference type="STRING" id="1108595.BKX93_14460"/>
<dbReference type="KEGG" id="cvc:BKX93_14460"/>
<gene>
    <name evidence="3" type="ORF">BKX93_14460</name>
</gene>
<proteinExistence type="predicted"/>
<dbReference type="GeneID" id="68842407"/>
<feature type="transmembrane region" description="Helical" evidence="1">
    <location>
        <begin position="101"/>
        <end position="124"/>
    </location>
</feature>
<sequence>MQQPNSPPIHRKVGAGRGWRWFVEAFQIVRQQPLTWVLLTLVYLVIQIALSVVPVLGDLASALIGPLFAAGFVMAAAKSERGEELELADLFAAFRQMPGPLLLLGAMIFGLMLVVIVAAVAMGVSGGLMAGLFGKAAGAGAGTAAGGGAAVALGALALIGGVLVGMAYWFAPTMVALNRIDPWPALRASLKACLSNWLPLLVASLVLGLSCMVALLPLGLGLLLWIPVAFVTAYTGWRDVFEPQQ</sequence>
<evidence type="ECO:0000256" key="1">
    <source>
        <dbReference type="SAM" id="Phobius"/>
    </source>
</evidence>
<feature type="domain" description="DUF7847" evidence="2">
    <location>
        <begin position="37"/>
        <end position="229"/>
    </location>
</feature>
<dbReference type="AlphaFoldDB" id="A0A1D9LIG9"/>
<evidence type="ECO:0000259" key="2">
    <source>
        <dbReference type="Pfam" id="PF25231"/>
    </source>
</evidence>
<dbReference type="InterPro" id="IPR047798">
    <property type="entry name" value="BPSS1780-like"/>
</dbReference>
<feature type="transmembrane region" description="Helical" evidence="1">
    <location>
        <begin position="34"/>
        <end position="53"/>
    </location>
</feature>
<keyword evidence="1" id="KW-0472">Membrane</keyword>
<dbReference type="RefSeq" id="WP_046156049.1">
    <property type="nucleotide sequence ID" value="NZ_CP017707.1"/>
</dbReference>
<protein>
    <recommendedName>
        <fullName evidence="2">DUF7847 domain-containing protein</fullName>
    </recommendedName>
</protein>
<dbReference type="Pfam" id="PF25231">
    <property type="entry name" value="DUF7847"/>
    <property type="match status" value="1"/>
</dbReference>
<dbReference type="InterPro" id="IPR057169">
    <property type="entry name" value="DUF7847"/>
</dbReference>
<feature type="transmembrane region" description="Helical" evidence="1">
    <location>
        <begin position="144"/>
        <end position="171"/>
    </location>
</feature>
<dbReference type="NCBIfam" id="NF041043">
    <property type="entry name" value="BPSS1780_fam"/>
    <property type="match status" value="1"/>
</dbReference>
<feature type="transmembrane region" description="Helical" evidence="1">
    <location>
        <begin position="192"/>
        <end position="216"/>
    </location>
</feature>
<organism evidence="3 4">
    <name type="scientific">Chromobacterium vaccinii</name>
    <dbReference type="NCBI Taxonomy" id="1108595"/>
    <lineage>
        <taxon>Bacteria</taxon>
        <taxon>Pseudomonadati</taxon>
        <taxon>Pseudomonadota</taxon>
        <taxon>Betaproteobacteria</taxon>
        <taxon>Neisseriales</taxon>
        <taxon>Chromobacteriaceae</taxon>
        <taxon>Chromobacterium</taxon>
    </lineage>
</organism>
<dbReference type="EMBL" id="CP017707">
    <property type="protein sequence ID" value="AOZ51076.1"/>
    <property type="molecule type" value="Genomic_DNA"/>
</dbReference>
<evidence type="ECO:0000313" key="3">
    <source>
        <dbReference type="EMBL" id="AOZ51076.1"/>
    </source>
</evidence>
<evidence type="ECO:0000313" key="4">
    <source>
        <dbReference type="Proteomes" id="UP000178776"/>
    </source>
</evidence>
<feature type="transmembrane region" description="Helical" evidence="1">
    <location>
        <begin position="59"/>
        <end position="77"/>
    </location>
</feature>
<reference evidence="3 4" key="1">
    <citation type="submission" date="2016-10" db="EMBL/GenBank/DDBJ databases">
        <title>Chromobacterium muskegensis sp. nov., an insecticidal bacterium isolated from Sphagnum bogs.</title>
        <authorList>
            <person name="Sparks M.E."/>
            <person name="Blackburn M.B."/>
            <person name="Gundersen-Rindal D.E."/>
            <person name="Mitchell A."/>
            <person name="Farrar R."/>
            <person name="Kuhar D."/>
        </authorList>
    </citation>
    <scope>NUCLEOTIDE SEQUENCE [LARGE SCALE GENOMIC DNA]</scope>
    <source>
        <strain evidence="3 4">21-1</strain>
    </source>
</reference>
<keyword evidence="1" id="KW-1133">Transmembrane helix</keyword>